<comment type="caution">
    <text evidence="1">The sequence shown here is derived from an EMBL/GenBank/DDBJ whole genome shotgun (WGS) entry which is preliminary data.</text>
</comment>
<evidence type="ECO:0000313" key="2">
    <source>
        <dbReference type="Proteomes" id="UP000286075"/>
    </source>
</evidence>
<proteinExistence type="predicted"/>
<sequence>MVTFSVYTYLFSPVTEAEGVTFFPDEADLRSRYEMRHKALDEFFEGKENLFHIETARQAYSCKMLLERDGVIVMRLANNKKKRREYHFEMLDDPDEPSCLLVLDNRPRGGQTVCIERRPAFGTPQVAATILEEALNKFLLKFRLRVGVNAKYSTQSFWQTVDKHPGGIVKVNFSFPYPNMPEISDRIRHFEEIARETNSEPELILKGQHRENLLLSPDNLFIIRAIEACAASGKPILITPRAGRQAQVNVLKQVSEEAPDALFEDLNRPDLFDSKFTLILEFLKNIKLVYDA</sequence>
<gene>
    <name evidence="1" type="ORF">DXA68_16645</name>
</gene>
<dbReference type="Proteomes" id="UP000286075">
    <property type="component" value="Unassembled WGS sequence"/>
</dbReference>
<dbReference type="AlphaFoldDB" id="A0A413H1E7"/>
<organism evidence="1 2">
    <name type="scientific">Bacteroides stercorirosoris</name>
    <dbReference type="NCBI Taxonomy" id="871324"/>
    <lineage>
        <taxon>Bacteria</taxon>
        <taxon>Pseudomonadati</taxon>
        <taxon>Bacteroidota</taxon>
        <taxon>Bacteroidia</taxon>
        <taxon>Bacteroidales</taxon>
        <taxon>Bacteroidaceae</taxon>
        <taxon>Bacteroides</taxon>
    </lineage>
</organism>
<evidence type="ECO:0000313" key="1">
    <source>
        <dbReference type="EMBL" id="RGX77247.1"/>
    </source>
</evidence>
<reference evidence="1 2" key="1">
    <citation type="submission" date="2018-08" db="EMBL/GenBank/DDBJ databases">
        <title>A genome reference for cultivated species of the human gut microbiota.</title>
        <authorList>
            <person name="Zou Y."/>
            <person name="Xue W."/>
            <person name="Luo G."/>
        </authorList>
    </citation>
    <scope>NUCLEOTIDE SEQUENCE [LARGE SCALE GENOMIC DNA]</scope>
    <source>
        <strain evidence="1 2">OF03-9BH</strain>
    </source>
</reference>
<dbReference type="EMBL" id="QSCF01000030">
    <property type="protein sequence ID" value="RGX77247.1"/>
    <property type="molecule type" value="Genomic_DNA"/>
</dbReference>
<accession>A0A413H1E7</accession>
<dbReference type="RefSeq" id="WP_117988111.1">
    <property type="nucleotide sequence ID" value="NZ_CABMFG010000030.1"/>
</dbReference>
<protein>
    <submittedName>
        <fullName evidence="1">Uncharacterized protein</fullName>
    </submittedName>
</protein>
<name>A0A413H1E7_9BACE</name>
<dbReference type="OrthoDB" id="1100256at2"/>